<dbReference type="Pfam" id="PF04892">
    <property type="entry name" value="VanZ"/>
    <property type="match status" value="1"/>
</dbReference>
<dbReference type="HOGENOM" id="CLU_096028_2_3_10"/>
<evidence type="ECO:0000313" key="3">
    <source>
        <dbReference type="EMBL" id="EAZ79088.2"/>
    </source>
</evidence>
<dbReference type="Proteomes" id="UP000003919">
    <property type="component" value="Chromosome"/>
</dbReference>
<dbReference type="InterPro" id="IPR006976">
    <property type="entry name" value="VanZ-like"/>
</dbReference>
<organism evidence="3 4">
    <name type="scientific">Algoriphagus machipongonensis</name>
    <dbReference type="NCBI Taxonomy" id="388413"/>
    <lineage>
        <taxon>Bacteria</taxon>
        <taxon>Pseudomonadati</taxon>
        <taxon>Bacteroidota</taxon>
        <taxon>Cytophagia</taxon>
        <taxon>Cytophagales</taxon>
        <taxon>Cyclobacteriaceae</taxon>
        <taxon>Algoriphagus</taxon>
    </lineage>
</organism>
<dbReference type="EMBL" id="AAXU02000001">
    <property type="protein sequence ID" value="EAZ79088.2"/>
    <property type="molecule type" value="Genomic_DNA"/>
</dbReference>
<comment type="caution">
    <text evidence="3">The sequence shown here is derived from an EMBL/GenBank/DDBJ whole genome shotgun (WGS) entry which is preliminary data.</text>
</comment>
<evidence type="ECO:0000256" key="1">
    <source>
        <dbReference type="SAM" id="Phobius"/>
    </source>
</evidence>
<evidence type="ECO:0000259" key="2">
    <source>
        <dbReference type="Pfam" id="PF04892"/>
    </source>
</evidence>
<feature type="transmembrane region" description="Helical" evidence="1">
    <location>
        <begin position="95"/>
        <end position="113"/>
    </location>
</feature>
<sequence>MRLFLSLAWLLTISVAMLTPGDKFPEVDAFDFQDKLIHFICFFILSYLWCGVGIRENEKGKISKRLLVNYLIFGVLAGIVLESLQQFIPFRTYDIVDMVTNMIGGVAGFFTYFKLSQTKKHLE</sequence>
<evidence type="ECO:0000313" key="4">
    <source>
        <dbReference type="Proteomes" id="UP000003919"/>
    </source>
</evidence>
<keyword evidence="1" id="KW-0812">Transmembrane</keyword>
<dbReference type="PANTHER" id="PTHR28008:SF1">
    <property type="entry name" value="DOMAIN PROTEIN, PUTATIVE (AFU_ORTHOLOGUE AFUA_3G10980)-RELATED"/>
    <property type="match status" value="1"/>
</dbReference>
<feature type="domain" description="VanZ-like" evidence="2">
    <location>
        <begin position="33"/>
        <end position="113"/>
    </location>
</feature>
<dbReference type="NCBIfam" id="NF037970">
    <property type="entry name" value="vanZ_1"/>
    <property type="match status" value="1"/>
</dbReference>
<dbReference type="AlphaFoldDB" id="A3I362"/>
<dbReference type="OrthoDB" id="1524985at2"/>
<feature type="transmembrane region" description="Helical" evidence="1">
    <location>
        <begin position="66"/>
        <end position="89"/>
    </location>
</feature>
<dbReference type="eggNOG" id="COG5652">
    <property type="taxonomic scope" value="Bacteria"/>
</dbReference>
<name>A3I362_9BACT</name>
<keyword evidence="1" id="KW-1133">Transmembrane helix</keyword>
<accession>A3I362</accession>
<reference evidence="3 4" key="1">
    <citation type="journal article" date="2011" name="J. Bacteriol.">
        <title>Complete genome sequence of Algoriphagus sp. PR1, bacterial prey of a colony-forming choanoflagellate.</title>
        <authorList>
            <person name="Alegado R.A."/>
            <person name="Ferriera S."/>
            <person name="Nusbaum C."/>
            <person name="Young S.K."/>
            <person name="Zeng Q."/>
            <person name="Imamovic A."/>
            <person name="Fairclough S.R."/>
            <person name="King N."/>
        </authorList>
    </citation>
    <scope>NUCLEOTIDE SEQUENCE [LARGE SCALE GENOMIC DNA]</scope>
    <source>
        <strain evidence="3 4">PR1</strain>
    </source>
</reference>
<protein>
    <submittedName>
        <fullName evidence="3">VanZ like family protein</fullName>
    </submittedName>
</protein>
<dbReference type="EMBL" id="CM001023">
    <property type="protein sequence ID" value="EAZ79088.2"/>
    <property type="molecule type" value="Genomic_DNA"/>
</dbReference>
<proteinExistence type="predicted"/>
<keyword evidence="1" id="KW-0472">Membrane</keyword>
<keyword evidence="4" id="KW-1185">Reference proteome</keyword>
<dbReference type="STRING" id="388413.ALPR1_17203"/>
<dbReference type="PANTHER" id="PTHR28008">
    <property type="entry name" value="DOMAIN PROTEIN, PUTATIVE (AFU_ORTHOLOGUE AFUA_3G10980)-RELATED"/>
    <property type="match status" value="1"/>
</dbReference>
<feature type="transmembrane region" description="Helical" evidence="1">
    <location>
        <begin position="37"/>
        <end position="54"/>
    </location>
</feature>
<gene>
    <name evidence="3" type="ORF">ALPR1_17203</name>
</gene>